<dbReference type="SUPFAM" id="SSF54427">
    <property type="entry name" value="NTF2-like"/>
    <property type="match status" value="1"/>
</dbReference>
<reference evidence="2 3" key="1">
    <citation type="journal article" date="2019" name="Int. J. Syst. Evol. Microbiol.">
        <title>The Global Catalogue of Microorganisms (GCM) 10K type strain sequencing project: providing services to taxonomists for standard genome sequencing and annotation.</title>
        <authorList>
            <consortium name="The Broad Institute Genomics Platform"/>
            <consortium name="The Broad Institute Genome Sequencing Center for Infectious Disease"/>
            <person name="Wu L."/>
            <person name="Ma J."/>
        </authorList>
    </citation>
    <scope>NUCLEOTIDE SEQUENCE [LARGE SCALE GENOMIC DNA]</scope>
    <source>
        <strain evidence="2 3">JCM 16013</strain>
    </source>
</reference>
<gene>
    <name evidence="2" type="ORF">GCM10009838_82420</name>
</gene>
<sequence>MKDQLAELVDKAAVTDVVHAVFDQVDRKDWDAVRPLFAEEVLADFTSLAGGDPARIPSEALVQGWITGLHPKKQSFHSISNVTVTLDGDRAVADTKGYAYNRLDADLGGGLWEVWGTYRLAMRRSATGWRVDEFTFVALNTRGDDAVRTHAL</sequence>
<protein>
    <submittedName>
        <fullName evidence="2">Nuclear transport factor 2 family protein</fullName>
    </submittedName>
</protein>
<dbReference type="Pfam" id="PF13577">
    <property type="entry name" value="SnoaL_4"/>
    <property type="match status" value="1"/>
</dbReference>
<evidence type="ECO:0000313" key="3">
    <source>
        <dbReference type="Proteomes" id="UP001499854"/>
    </source>
</evidence>
<comment type="caution">
    <text evidence="2">The sequence shown here is derived from an EMBL/GenBank/DDBJ whole genome shotgun (WGS) entry which is preliminary data.</text>
</comment>
<dbReference type="RefSeq" id="WP_344662666.1">
    <property type="nucleotide sequence ID" value="NZ_BAAAQM010000079.1"/>
</dbReference>
<keyword evidence="3" id="KW-1185">Reference proteome</keyword>
<organism evidence="2 3">
    <name type="scientific">Catenulispora subtropica</name>
    <dbReference type="NCBI Taxonomy" id="450798"/>
    <lineage>
        <taxon>Bacteria</taxon>
        <taxon>Bacillati</taxon>
        <taxon>Actinomycetota</taxon>
        <taxon>Actinomycetes</taxon>
        <taxon>Catenulisporales</taxon>
        <taxon>Catenulisporaceae</taxon>
        <taxon>Catenulispora</taxon>
    </lineage>
</organism>
<proteinExistence type="predicted"/>
<dbReference type="Proteomes" id="UP001499854">
    <property type="component" value="Unassembled WGS sequence"/>
</dbReference>
<dbReference type="InterPro" id="IPR032710">
    <property type="entry name" value="NTF2-like_dom_sf"/>
</dbReference>
<dbReference type="EMBL" id="BAAAQM010000079">
    <property type="protein sequence ID" value="GAA2003723.1"/>
    <property type="molecule type" value="Genomic_DNA"/>
</dbReference>
<accession>A0ABN2TAV5</accession>
<evidence type="ECO:0000259" key="1">
    <source>
        <dbReference type="Pfam" id="PF13577"/>
    </source>
</evidence>
<dbReference type="InterPro" id="IPR037401">
    <property type="entry name" value="SnoaL-like"/>
</dbReference>
<name>A0ABN2TAV5_9ACTN</name>
<dbReference type="Gene3D" id="3.10.450.50">
    <property type="match status" value="1"/>
</dbReference>
<feature type="domain" description="SnoaL-like" evidence="1">
    <location>
        <begin position="7"/>
        <end position="134"/>
    </location>
</feature>
<evidence type="ECO:0000313" key="2">
    <source>
        <dbReference type="EMBL" id="GAA2003723.1"/>
    </source>
</evidence>